<dbReference type="PANTHER" id="PTHR33164:SF44">
    <property type="entry name" value="TRANSCRIPTIONAL REGULATORY PROTEIN"/>
    <property type="match status" value="1"/>
</dbReference>
<gene>
    <name evidence="2" type="ORF">MNBD_GAMMA08-2689</name>
</gene>
<dbReference type="SUPFAM" id="SSF46785">
    <property type="entry name" value="Winged helix' DNA-binding domain"/>
    <property type="match status" value="1"/>
</dbReference>
<dbReference type="GO" id="GO:0003700">
    <property type="term" value="F:DNA-binding transcription factor activity"/>
    <property type="evidence" value="ECO:0007669"/>
    <property type="project" value="InterPro"/>
</dbReference>
<dbReference type="SMART" id="SM00347">
    <property type="entry name" value="HTH_MARR"/>
    <property type="match status" value="1"/>
</dbReference>
<organism evidence="2">
    <name type="scientific">hydrothermal vent metagenome</name>
    <dbReference type="NCBI Taxonomy" id="652676"/>
    <lineage>
        <taxon>unclassified sequences</taxon>
        <taxon>metagenomes</taxon>
        <taxon>ecological metagenomes</taxon>
    </lineage>
</organism>
<sequence>MVDLKHTDMAQNKLNVALEMLHFGFRAITHHPDQRLKELRYTRVHHRILYFIGRNPETSINGLLATMQVSKQYLNRPLNRLVDDGYVDAWQDDKDKRMKRLTLSSAGLSLENDLTGEQRKQLSRVFTQAGPEAEAGWRKIMELLARVNMK</sequence>
<dbReference type="Gene3D" id="1.10.10.10">
    <property type="entry name" value="Winged helix-like DNA-binding domain superfamily/Winged helix DNA-binding domain"/>
    <property type="match status" value="1"/>
</dbReference>
<dbReference type="PANTHER" id="PTHR33164">
    <property type="entry name" value="TRANSCRIPTIONAL REGULATOR, MARR FAMILY"/>
    <property type="match status" value="1"/>
</dbReference>
<name>A0A3B0WTC3_9ZZZZ</name>
<dbReference type="AlphaFoldDB" id="A0A3B0WTC3"/>
<dbReference type="InterPro" id="IPR036390">
    <property type="entry name" value="WH_DNA-bd_sf"/>
</dbReference>
<accession>A0A3B0WTC3</accession>
<dbReference type="GO" id="GO:0006950">
    <property type="term" value="P:response to stress"/>
    <property type="evidence" value="ECO:0007669"/>
    <property type="project" value="TreeGrafter"/>
</dbReference>
<reference evidence="2" key="1">
    <citation type="submission" date="2018-06" db="EMBL/GenBank/DDBJ databases">
        <authorList>
            <person name="Zhirakovskaya E."/>
        </authorList>
    </citation>
    <scope>NUCLEOTIDE SEQUENCE</scope>
</reference>
<dbReference type="PROSITE" id="PS50995">
    <property type="entry name" value="HTH_MARR_2"/>
    <property type="match status" value="1"/>
</dbReference>
<evidence type="ECO:0000259" key="1">
    <source>
        <dbReference type="PROSITE" id="PS50995"/>
    </source>
</evidence>
<dbReference type="InterPro" id="IPR039422">
    <property type="entry name" value="MarR/SlyA-like"/>
</dbReference>
<protein>
    <recommendedName>
        <fullName evidence="1">HTH marR-type domain-containing protein</fullName>
    </recommendedName>
</protein>
<proteinExistence type="predicted"/>
<dbReference type="EMBL" id="UOFH01000024">
    <property type="protein sequence ID" value="VAW58661.1"/>
    <property type="molecule type" value="Genomic_DNA"/>
</dbReference>
<dbReference type="InterPro" id="IPR000835">
    <property type="entry name" value="HTH_MarR-typ"/>
</dbReference>
<dbReference type="Pfam" id="PF12802">
    <property type="entry name" value="MarR_2"/>
    <property type="match status" value="1"/>
</dbReference>
<feature type="domain" description="HTH marR-type" evidence="1">
    <location>
        <begin position="11"/>
        <end position="149"/>
    </location>
</feature>
<dbReference type="InterPro" id="IPR036388">
    <property type="entry name" value="WH-like_DNA-bd_sf"/>
</dbReference>
<evidence type="ECO:0000313" key="2">
    <source>
        <dbReference type="EMBL" id="VAW58661.1"/>
    </source>
</evidence>